<dbReference type="OrthoDB" id="410920at2759"/>
<feature type="region of interest" description="Disordered" evidence="3">
    <location>
        <begin position="32"/>
        <end position="80"/>
    </location>
</feature>
<dbReference type="InterPro" id="IPR011009">
    <property type="entry name" value="Kinase-like_dom_sf"/>
</dbReference>
<evidence type="ECO:0000313" key="5">
    <source>
        <dbReference type="EMBL" id="KAG2225784.1"/>
    </source>
</evidence>
<dbReference type="GO" id="GO:0035556">
    <property type="term" value="P:intracellular signal transduction"/>
    <property type="evidence" value="ECO:0007669"/>
    <property type="project" value="TreeGrafter"/>
</dbReference>
<sequence>MPRHERQQQQQRSTSIFNRLRNNIQKILSKCKHDNKNDNTKNGNQQFTGKKGRDWRTLSPEFPPLPAVDSPPSSTTANDNTTANFNNNNNINNINNIDNISSSAEHSTSLTEKLSTANNNTISNNTTDPLSTVSSTSFNFSHSYRCQSISATTGVIEGRHLYTIPEEGETLDTSIIRSSTEHYPPPSSVRVSDVSSSSFSVPSSSSVFSNSSNTMYQSPTTWFTEMPDAPHDDMLIGDEVRCQLKLARIVNAASKQQKHDQNARTEILFDDHDNVRSIRIITRHTEDDNKISDEYWRFSGNSQYLPPELPCGVYNQSLADVWVMGIILYRMLVGKYPFNAVNDRKLFSKMMYGDFSIPQQLSDDAKDLLRRMLAPGNARASLDLILFHPWLKPCSSIMLSNSNNNTSDHGETTAASSCGALVTSNTEPLTIAVAKHDQDQEQEQKQISSLPSTPTSILSPSDRHQHEEAFARPIKVNYNSSLHSIKKHIKTTREKERRPVTKSLMRIVYLLTNGPYPPPKQPYRELSLLGRVHSTV</sequence>
<dbReference type="PANTHER" id="PTHR24346:SF30">
    <property type="entry name" value="MATERNAL EMBRYONIC LEUCINE ZIPPER KINASE"/>
    <property type="match status" value="1"/>
</dbReference>
<protein>
    <recommendedName>
        <fullName evidence="4">Protein kinase domain-containing protein</fullName>
    </recommendedName>
</protein>
<dbReference type="PROSITE" id="PS50011">
    <property type="entry name" value="PROTEIN_KINASE_DOM"/>
    <property type="match status" value="1"/>
</dbReference>
<dbReference type="Gene3D" id="1.10.510.10">
    <property type="entry name" value="Transferase(Phosphotransferase) domain 1"/>
    <property type="match status" value="1"/>
</dbReference>
<dbReference type="Pfam" id="PF00069">
    <property type="entry name" value="Pkinase"/>
    <property type="match status" value="1"/>
</dbReference>
<dbReference type="PANTHER" id="PTHR24346">
    <property type="entry name" value="MAP/MICROTUBULE AFFINITY-REGULATING KINASE"/>
    <property type="match status" value="1"/>
</dbReference>
<evidence type="ECO:0000313" key="6">
    <source>
        <dbReference type="Proteomes" id="UP000646827"/>
    </source>
</evidence>
<organism evidence="5 6">
    <name type="scientific">Circinella minor</name>
    <dbReference type="NCBI Taxonomy" id="1195481"/>
    <lineage>
        <taxon>Eukaryota</taxon>
        <taxon>Fungi</taxon>
        <taxon>Fungi incertae sedis</taxon>
        <taxon>Mucoromycota</taxon>
        <taxon>Mucoromycotina</taxon>
        <taxon>Mucoromycetes</taxon>
        <taxon>Mucorales</taxon>
        <taxon>Lichtheimiaceae</taxon>
        <taxon>Circinella</taxon>
    </lineage>
</organism>
<accession>A0A8H7SAH7</accession>
<evidence type="ECO:0000259" key="4">
    <source>
        <dbReference type="PROSITE" id="PS50011"/>
    </source>
</evidence>
<feature type="domain" description="Protein kinase" evidence="4">
    <location>
        <begin position="1"/>
        <end position="391"/>
    </location>
</feature>
<evidence type="ECO:0000256" key="2">
    <source>
        <dbReference type="ARBA" id="ARBA00022840"/>
    </source>
</evidence>
<keyword evidence="2" id="KW-0067">ATP-binding</keyword>
<dbReference type="GO" id="GO:0005524">
    <property type="term" value="F:ATP binding"/>
    <property type="evidence" value="ECO:0007669"/>
    <property type="project" value="UniProtKB-KW"/>
</dbReference>
<dbReference type="SMART" id="SM00220">
    <property type="entry name" value="S_TKc"/>
    <property type="match status" value="1"/>
</dbReference>
<keyword evidence="6" id="KW-1185">Reference proteome</keyword>
<proteinExistence type="predicted"/>
<dbReference type="SUPFAM" id="SSF56112">
    <property type="entry name" value="Protein kinase-like (PK-like)"/>
    <property type="match status" value="1"/>
</dbReference>
<comment type="caution">
    <text evidence="5">The sequence shown here is derived from an EMBL/GenBank/DDBJ whole genome shotgun (WGS) entry which is preliminary data.</text>
</comment>
<evidence type="ECO:0000256" key="1">
    <source>
        <dbReference type="ARBA" id="ARBA00022741"/>
    </source>
</evidence>
<dbReference type="GO" id="GO:0005737">
    <property type="term" value="C:cytoplasm"/>
    <property type="evidence" value="ECO:0007669"/>
    <property type="project" value="TreeGrafter"/>
</dbReference>
<dbReference type="InterPro" id="IPR000719">
    <property type="entry name" value="Prot_kinase_dom"/>
</dbReference>
<keyword evidence="1" id="KW-0547">Nucleotide-binding</keyword>
<reference evidence="5 6" key="1">
    <citation type="submission" date="2020-12" db="EMBL/GenBank/DDBJ databases">
        <title>Metabolic potential, ecology and presence of endohyphal bacteria is reflected in genomic diversity of Mucoromycotina.</title>
        <authorList>
            <person name="Muszewska A."/>
            <person name="Okrasinska A."/>
            <person name="Steczkiewicz K."/>
            <person name="Drgas O."/>
            <person name="Orlowska M."/>
            <person name="Perlinska-Lenart U."/>
            <person name="Aleksandrzak-Piekarczyk T."/>
            <person name="Szatraj K."/>
            <person name="Zielenkiewicz U."/>
            <person name="Pilsyk S."/>
            <person name="Malc E."/>
            <person name="Mieczkowski P."/>
            <person name="Kruszewska J.S."/>
            <person name="Biernat P."/>
            <person name="Pawlowska J."/>
        </authorList>
    </citation>
    <scope>NUCLEOTIDE SEQUENCE [LARGE SCALE GENOMIC DNA]</scope>
    <source>
        <strain evidence="5 6">CBS 142.35</strain>
    </source>
</reference>
<evidence type="ECO:0000256" key="3">
    <source>
        <dbReference type="SAM" id="MobiDB-lite"/>
    </source>
</evidence>
<feature type="region of interest" description="Disordered" evidence="3">
    <location>
        <begin position="436"/>
        <end position="466"/>
    </location>
</feature>
<dbReference type="AlphaFoldDB" id="A0A8H7SAH7"/>
<dbReference type="GO" id="GO:0004674">
    <property type="term" value="F:protein serine/threonine kinase activity"/>
    <property type="evidence" value="ECO:0007669"/>
    <property type="project" value="TreeGrafter"/>
</dbReference>
<dbReference type="Proteomes" id="UP000646827">
    <property type="component" value="Unassembled WGS sequence"/>
</dbReference>
<name>A0A8H7SAH7_9FUNG</name>
<feature type="compositionally biased region" description="Low complexity" evidence="3">
    <location>
        <begin position="445"/>
        <end position="460"/>
    </location>
</feature>
<dbReference type="EMBL" id="JAEPRB010000024">
    <property type="protein sequence ID" value="KAG2225784.1"/>
    <property type="molecule type" value="Genomic_DNA"/>
</dbReference>
<gene>
    <name evidence="5" type="ORF">INT45_011452</name>
</gene>